<dbReference type="HAMAP" id="MF_03183">
    <property type="entry name" value="Endonuclease_III_Nth"/>
    <property type="match status" value="1"/>
</dbReference>
<evidence type="ECO:0000256" key="4">
    <source>
        <dbReference type="ARBA" id="ARBA00022763"/>
    </source>
</evidence>
<dbReference type="InterPro" id="IPR013087">
    <property type="entry name" value="Znf_C2H2_type"/>
</dbReference>
<keyword evidence="13 15" id="KW-0326">Glycosidase</keyword>
<dbReference type="Proteomes" id="UP001168821">
    <property type="component" value="Unassembled WGS sequence"/>
</dbReference>
<evidence type="ECO:0000256" key="1">
    <source>
        <dbReference type="ARBA" id="ARBA00008343"/>
    </source>
</evidence>
<keyword evidence="4 15" id="KW-0227">DNA damage</keyword>
<dbReference type="PROSITE" id="PS00028">
    <property type="entry name" value="ZINC_FINGER_C2H2_1"/>
    <property type="match status" value="6"/>
</dbReference>
<dbReference type="SMART" id="SM00478">
    <property type="entry name" value="ENDO3c"/>
    <property type="match status" value="1"/>
</dbReference>
<name>A0AA38HXE2_9CUCU</name>
<dbReference type="FunFam" id="1.10.340.30:FF:000005">
    <property type="entry name" value="Endonuclease III-like protein 1"/>
    <property type="match status" value="1"/>
</dbReference>
<dbReference type="InterPro" id="IPR012934">
    <property type="entry name" value="Znf_AD"/>
</dbReference>
<evidence type="ECO:0000256" key="16">
    <source>
        <dbReference type="PROSITE-ProRule" id="PRU00042"/>
    </source>
</evidence>
<dbReference type="Pfam" id="PF13912">
    <property type="entry name" value="zf-C2H2_6"/>
    <property type="match status" value="1"/>
</dbReference>
<dbReference type="GO" id="GO:0005634">
    <property type="term" value="C:nucleus"/>
    <property type="evidence" value="ECO:0007669"/>
    <property type="project" value="UniProtKB-SubCell"/>
</dbReference>
<dbReference type="GO" id="GO:0006285">
    <property type="term" value="P:base-excision repair, AP site formation"/>
    <property type="evidence" value="ECO:0007669"/>
    <property type="project" value="UniProtKB-UniRule"/>
</dbReference>
<feature type="domain" description="C2H2-type" evidence="18">
    <location>
        <begin position="607"/>
        <end position="635"/>
    </location>
</feature>
<keyword evidence="2" id="KW-0004">4Fe-4S</keyword>
<evidence type="ECO:0000256" key="6">
    <source>
        <dbReference type="ARBA" id="ARBA00022801"/>
    </source>
</evidence>
<keyword evidence="11 15" id="KW-0234">DNA repair</keyword>
<evidence type="ECO:0000313" key="19">
    <source>
        <dbReference type="EMBL" id="KAJ3644576.1"/>
    </source>
</evidence>
<dbReference type="SMART" id="SM00355">
    <property type="entry name" value="ZnF_C2H2"/>
    <property type="match status" value="8"/>
</dbReference>
<sequence length="660" mass="75963">MRFYLVQRILAAVRTVNKEKLDLKKSFSRSTTTVKLMEPDTKPDLSRFKLAPKRKLLSKNKEETHSEPSTSSDHKHIKREHVKIEADEKPKKNWAPSDWEQILANVREMRKNFDAPVDSMGCNKCQEESASPEVFRYQALLSLMLSSQTKDQVTYNAMLKLQKHGCTIDNILATSDEKLGELIYPVGFWKTKVKYIKKTTQILKNNFSGDIPKTVEDLCKLPGVGPKMAHLCMKTAWNETTGIGVDTHVHRICNRLGWVNSKTPDETRKSLQEWLPKELWDEIGLLLVGFGQQICQPVKPQCATCLNHELCPYGVDFINKDLKIKKLCLARTKTSFSLIRNDGASSMLETLTSMKIQSSDEISTVMCLKCRLNLTLAYNIQQNMLKAEHRFRERLVKKELSPVPVEEDLVVFNETISNEVLIKQEPTKRTPKKEKNLETIDFGCEICARTFPTRTLLSRHKYNHVKRKCPICGKELTAPNLRNHVKSHTEGPQICELCGVTLKTKGNLRQHMFYSHNASRHKCDYCDKVFKKRSNRDAHQRKEHLGEANYVCDTCGKKFYSNRHLNTHVKMTHLKLRPYVCEFCNSAFSSLFAMKTHKRQHTNETPYRCEVCGEGYRQKVSLKSHLKSKHNIVEEETCKCSVCGKGFASKVALYSHQRIH</sequence>
<feature type="domain" description="C2H2-type" evidence="18">
    <location>
        <begin position="579"/>
        <end position="606"/>
    </location>
</feature>
<dbReference type="GO" id="GO:0003677">
    <property type="term" value="F:DNA binding"/>
    <property type="evidence" value="ECO:0007669"/>
    <property type="project" value="UniProtKB-UniRule"/>
</dbReference>
<evidence type="ECO:0000256" key="12">
    <source>
        <dbReference type="ARBA" id="ARBA00023239"/>
    </source>
</evidence>
<keyword evidence="20" id="KW-1185">Reference proteome</keyword>
<dbReference type="InterPro" id="IPR003265">
    <property type="entry name" value="HhH-GPD_domain"/>
</dbReference>
<comment type="caution">
    <text evidence="19">The sequence shown here is derived from an EMBL/GenBank/DDBJ whole genome shotgun (WGS) entry which is preliminary data.</text>
</comment>
<evidence type="ECO:0000256" key="5">
    <source>
        <dbReference type="ARBA" id="ARBA00022771"/>
    </source>
</evidence>
<dbReference type="SUPFAM" id="SSF48150">
    <property type="entry name" value="DNA-glycosylase"/>
    <property type="match status" value="1"/>
</dbReference>
<dbReference type="CDD" id="cd00056">
    <property type="entry name" value="ENDO3c"/>
    <property type="match status" value="1"/>
</dbReference>
<keyword evidence="10" id="KW-0411">Iron-sulfur</keyword>
<proteinExistence type="inferred from homology"/>
<dbReference type="Pfam" id="PF00096">
    <property type="entry name" value="zf-C2H2"/>
    <property type="match status" value="4"/>
</dbReference>
<evidence type="ECO:0000256" key="13">
    <source>
        <dbReference type="ARBA" id="ARBA00023295"/>
    </source>
</evidence>
<dbReference type="GO" id="GO:0140078">
    <property type="term" value="F:class I DNA-(apurinic or apyrimidinic site) endonuclease activity"/>
    <property type="evidence" value="ECO:0007669"/>
    <property type="project" value="UniProtKB-EC"/>
</dbReference>
<evidence type="ECO:0000256" key="2">
    <source>
        <dbReference type="ARBA" id="ARBA00022485"/>
    </source>
</evidence>
<feature type="domain" description="C2H2-type" evidence="18">
    <location>
        <begin position="521"/>
        <end position="549"/>
    </location>
</feature>
<dbReference type="Pfam" id="PF00633">
    <property type="entry name" value="HHH"/>
    <property type="match status" value="1"/>
</dbReference>
<feature type="domain" description="C2H2-type" evidence="18">
    <location>
        <begin position="550"/>
        <end position="578"/>
    </location>
</feature>
<dbReference type="GO" id="GO:0000703">
    <property type="term" value="F:oxidized pyrimidine nucleobase lesion DNA N-glycosylase activity"/>
    <property type="evidence" value="ECO:0007669"/>
    <property type="project" value="UniProtKB-UniRule"/>
</dbReference>
<dbReference type="InterPro" id="IPR011257">
    <property type="entry name" value="DNA_glycosylase"/>
</dbReference>
<dbReference type="InterPro" id="IPR000445">
    <property type="entry name" value="HhH_motif"/>
</dbReference>
<dbReference type="EC" id="4.2.99.18" evidence="15"/>
<comment type="catalytic activity">
    <reaction evidence="14 15">
        <text>2'-deoxyribonucleotide-(2'-deoxyribose 5'-phosphate)-2'-deoxyribonucleotide-DNA = a 3'-end 2'-deoxyribonucleotide-(2,3-dehydro-2,3-deoxyribose 5'-phosphate)-DNA + a 5'-end 5'-phospho-2'-deoxyribonucleoside-DNA + H(+)</text>
        <dbReference type="Rhea" id="RHEA:66592"/>
        <dbReference type="Rhea" id="RHEA-COMP:13180"/>
        <dbReference type="Rhea" id="RHEA-COMP:16897"/>
        <dbReference type="Rhea" id="RHEA-COMP:17067"/>
        <dbReference type="ChEBI" id="CHEBI:15378"/>
        <dbReference type="ChEBI" id="CHEBI:136412"/>
        <dbReference type="ChEBI" id="CHEBI:157695"/>
        <dbReference type="ChEBI" id="CHEBI:167181"/>
        <dbReference type="EC" id="4.2.99.18"/>
    </reaction>
</comment>
<dbReference type="SMART" id="SM00868">
    <property type="entry name" value="zf-AD"/>
    <property type="match status" value="1"/>
</dbReference>
<dbReference type="PANTHER" id="PTHR43286:SF1">
    <property type="entry name" value="ENDONUCLEASE III-LIKE PROTEIN 1"/>
    <property type="match status" value="1"/>
</dbReference>
<keyword evidence="7" id="KW-0862">Zinc</keyword>
<dbReference type="InterPro" id="IPR004036">
    <property type="entry name" value="Endonuclease-III-like_CS2"/>
</dbReference>
<dbReference type="Gene3D" id="1.10.1670.10">
    <property type="entry name" value="Helix-hairpin-Helix base-excision DNA repair enzymes (C-terminal)"/>
    <property type="match status" value="1"/>
</dbReference>
<feature type="domain" description="C2H2-type" evidence="18">
    <location>
        <begin position="442"/>
        <end position="469"/>
    </location>
</feature>
<evidence type="ECO:0000313" key="20">
    <source>
        <dbReference type="Proteomes" id="UP001168821"/>
    </source>
</evidence>
<evidence type="ECO:0000256" key="3">
    <source>
        <dbReference type="ARBA" id="ARBA00022723"/>
    </source>
</evidence>
<dbReference type="PROSITE" id="PS01155">
    <property type="entry name" value="ENDONUCLEASE_III_2"/>
    <property type="match status" value="1"/>
</dbReference>
<comment type="similarity">
    <text evidence="1 15">Belongs to the Nth/MutY family.</text>
</comment>
<evidence type="ECO:0000256" key="11">
    <source>
        <dbReference type="ARBA" id="ARBA00023204"/>
    </source>
</evidence>
<accession>A0AA38HXE2</accession>
<comment type="caution">
    <text evidence="15">Lacks conserved residue(s) required for the propagation of feature annotation.</text>
</comment>
<dbReference type="Gene3D" id="3.30.160.60">
    <property type="entry name" value="Classic Zinc Finger"/>
    <property type="match status" value="6"/>
</dbReference>
<dbReference type="GO" id="GO:0051539">
    <property type="term" value="F:4 iron, 4 sulfur cluster binding"/>
    <property type="evidence" value="ECO:0007669"/>
    <property type="project" value="UniProtKB-KW"/>
</dbReference>
<evidence type="ECO:0000259" key="18">
    <source>
        <dbReference type="PROSITE" id="PS50157"/>
    </source>
</evidence>
<dbReference type="EMBL" id="JALNTZ010000007">
    <property type="protein sequence ID" value="KAJ3644576.1"/>
    <property type="molecule type" value="Genomic_DNA"/>
</dbReference>
<keyword evidence="8" id="KW-0809">Transit peptide</keyword>
<dbReference type="GO" id="GO:0005739">
    <property type="term" value="C:mitochondrion"/>
    <property type="evidence" value="ECO:0007669"/>
    <property type="project" value="UniProtKB-SubCell"/>
</dbReference>
<keyword evidence="3" id="KW-0479">Metal-binding</keyword>
<evidence type="ECO:0000256" key="14">
    <source>
        <dbReference type="ARBA" id="ARBA00044632"/>
    </source>
</evidence>
<dbReference type="SUPFAM" id="SSF57667">
    <property type="entry name" value="beta-beta-alpha zinc fingers"/>
    <property type="match status" value="4"/>
</dbReference>
<keyword evidence="9" id="KW-0408">Iron</keyword>
<dbReference type="EC" id="3.2.2.-" evidence="15"/>
<evidence type="ECO:0000256" key="17">
    <source>
        <dbReference type="SAM" id="MobiDB-lite"/>
    </source>
</evidence>
<protein>
    <recommendedName>
        <fullName evidence="15">Endonuclease III homolog</fullName>
        <ecNumber evidence="15">3.2.2.-</ecNumber>
        <ecNumber evidence="15">4.2.99.18</ecNumber>
    </recommendedName>
    <alternativeName>
        <fullName evidence="15">Bifunctional DNA N-glycosylase/DNA-(apurinic or apyrimidinic site) lyase</fullName>
        <shortName evidence="15">DNA glycosylase/AP lyase</shortName>
    </alternativeName>
</protein>
<dbReference type="InterPro" id="IPR036236">
    <property type="entry name" value="Znf_C2H2_sf"/>
</dbReference>
<keyword evidence="15" id="KW-0539">Nucleus</keyword>
<feature type="region of interest" description="Disordered" evidence="17">
    <location>
        <begin position="56"/>
        <end position="78"/>
    </location>
</feature>
<comment type="subcellular location">
    <subcellularLocation>
        <location evidence="15">Nucleus</location>
    </subcellularLocation>
    <subcellularLocation>
        <location evidence="15">Mitochondrion</location>
    </subcellularLocation>
</comment>
<dbReference type="AlphaFoldDB" id="A0AA38HXE2"/>
<keyword evidence="12 15" id="KW-0456">Lyase</keyword>
<dbReference type="PROSITE" id="PS50157">
    <property type="entry name" value="ZINC_FINGER_C2H2_2"/>
    <property type="match status" value="7"/>
</dbReference>
<dbReference type="Pfam" id="PF00730">
    <property type="entry name" value="HhH-GPD"/>
    <property type="match status" value="1"/>
</dbReference>
<organism evidence="19 20">
    <name type="scientific">Zophobas morio</name>
    <dbReference type="NCBI Taxonomy" id="2755281"/>
    <lineage>
        <taxon>Eukaryota</taxon>
        <taxon>Metazoa</taxon>
        <taxon>Ecdysozoa</taxon>
        <taxon>Arthropoda</taxon>
        <taxon>Hexapoda</taxon>
        <taxon>Insecta</taxon>
        <taxon>Pterygota</taxon>
        <taxon>Neoptera</taxon>
        <taxon>Endopterygota</taxon>
        <taxon>Coleoptera</taxon>
        <taxon>Polyphaga</taxon>
        <taxon>Cucujiformia</taxon>
        <taxon>Tenebrionidae</taxon>
        <taxon>Zophobas</taxon>
    </lineage>
</organism>
<keyword evidence="5 16" id="KW-0863">Zinc-finger</keyword>
<comment type="function">
    <text evidence="15">Bifunctional DNA N-glycosylase with associated apurinic/apyrimidinic (AP) lyase function that catalyzes the first step in base excision repair (BER), the primary repair pathway for the repair of oxidative DNA damage. The DNA N-glycosylase activity releases the damaged DNA base from DNA by cleaving the N-glycosidic bond, leaving an AP site. The AP lyase activity cleaves the phosphodiester bond 3' to the AP site by a beta-elimination. Primarily recognizes and repairs oxidative base damage of pyrimidines.</text>
</comment>
<dbReference type="GO" id="GO:0008270">
    <property type="term" value="F:zinc ion binding"/>
    <property type="evidence" value="ECO:0007669"/>
    <property type="project" value="UniProtKB-KW"/>
</dbReference>
<dbReference type="InterPro" id="IPR030841">
    <property type="entry name" value="NTH1"/>
</dbReference>
<dbReference type="FunFam" id="3.30.160.60:FF:000446">
    <property type="entry name" value="Zinc finger protein"/>
    <property type="match status" value="1"/>
</dbReference>
<evidence type="ECO:0000256" key="8">
    <source>
        <dbReference type="ARBA" id="ARBA00022946"/>
    </source>
</evidence>
<keyword evidence="15" id="KW-0496">Mitochondrion</keyword>
<keyword evidence="6 15" id="KW-0378">Hydrolase</keyword>
<dbReference type="GO" id="GO:0006289">
    <property type="term" value="P:nucleotide-excision repair"/>
    <property type="evidence" value="ECO:0007669"/>
    <property type="project" value="TreeGrafter"/>
</dbReference>
<evidence type="ECO:0000256" key="9">
    <source>
        <dbReference type="ARBA" id="ARBA00023004"/>
    </source>
</evidence>
<evidence type="ECO:0000256" key="15">
    <source>
        <dbReference type="HAMAP-Rule" id="MF_03183"/>
    </source>
</evidence>
<feature type="domain" description="C2H2-type" evidence="18">
    <location>
        <begin position="638"/>
        <end position="660"/>
    </location>
</feature>
<dbReference type="FunFam" id="1.10.1670.10:FF:000003">
    <property type="entry name" value="Endonuclease III homolog"/>
    <property type="match status" value="1"/>
</dbReference>
<evidence type="ECO:0000256" key="10">
    <source>
        <dbReference type="ARBA" id="ARBA00023014"/>
    </source>
</evidence>
<dbReference type="Pfam" id="PF12874">
    <property type="entry name" value="zf-met"/>
    <property type="match status" value="1"/>
</dbReference>
<gene>
    <name evidence="15" type="primary">NTH1</name>
    <name evidence="19" type="ORF">Zmor_022298</name>
</gene>
<dbReference type="Gene3D" id="1.10.340.30">
    <property type="entry name" value="Hypothetical protein, domain 2"/>
    <property type="match status" value="1"/>
</dbReference>
<evidence type="ECO:0000256" key="7">
    <source>
        <dbReference type="ARBA" id="ARBA00022833"/>
    </source>
</evidence>
<reference evidence="19" key="1">
    <citation type="journal article" date="2023" name="G3 (Bethesda)">
        <title>Whole genome assemblies of Zophobas morio and Tenebrio molitor.</title>
        <authorList>
            <person name="Kaur S."/>
            <person name="Stinson S.A."/>
            <person name="diCenzo G.C."/>
        </authorList>
    </citation>
    <scope>NUCLEOTIDE SEQUENCE</scope>
    <source>
        <strain evidence="19">QUZm001</strain>
    </source>
</reference>
<dbReference type="InterPro" id="IPR023170">
    <property type="entry name" value="HhH_base_excis_C"/>
</dbReference>
<dbReference type="PANTHER" id="PTHR43286">
    <property type="entry name" value="ENDONUCLEASE III-LIKE PROTEIN 1"/>
    <property type="match status" value="1"/>
</dbReference>
<feature type="domain" description="C2H2-type" evidence="18">
    <location>
        <begin position="493"/>
        <end position="521"/>
    </location>
</feature>